<proteinExistence type="inferred from homology"/>
<protein>
    <submittedName>
        <fullName evidence="6">NAD(P)H-dependent oxidoreductase</fullName>
    </submittedName>
</protein>
<evidence type="ECO:0000313" key="7">
    <source>
        <dbReference type="Proteomes" id="UP001597102"/>
    </source>
</evidence>
<comment type="similarity">
    <text evidence="1">Belongs to the SsuE family.</text>
</comment>
<dbReference type="RefSeq" id="WP_379086143.1">
    <property type="nucleotide sequence ID" value="NZ_JBHTJO010000001.1"/>
</dbReference>
<accession>A0ABW3J7H0</accession>
<evidence type="ECO:0000259" key="5">
    <source>
        <dbReference type="Pfam" id="PF03358"/>
    </source>
</evidence>
<feature type="domain" description="NADPH-dependent FMN reductase-like" evidence="5">
    <location>
        <begin position="4"/>
        <end position="146"/>
    </location>
</feature>
<evidence type="ECO:0000256" key="2">
    <source>
        <dbReference type="ARBA" id="ARBA00022630"/>
    </source>
</evidence>
<keyword evidence="7" id="KW-1185">Reference proteome</keyword>
<comment type="caution">
    <text evidence="6">The sequence shown here is derived from an EMBL/GenBank/DDBJ whole genome shotgun (WGS) entry which is preliminary data.</text>
</comment>
<dbReference type="InterPro" id="IPR005025">
    <property type="entry name" value="FMN_Rdtase-like_dom"/>
</dbReference>
<evidence type="ECO:0000313" key="6">
    <source>
        <dbReference type="EMBL" id="MFD0986292.1"/>
    </source>
</evidence>
<evidence type="ECO:0000256" key="3">
    <source>
        <dbReference type="ARBA" id="ARBA00022643"/>
    </source>
</evidence>
<keyword evidence="3" id="KW-0288">FMN</keyword>
<organism evidence="6 7">
    <name type="scientific">Methyloligella solikamskensis</name>
    <dbReference type="NCBI Taxonomy" id="1177756"/>
    <lineage>
        <taxon>Bacteria</taxon>
        <taxon>Pseudomonadati</taxon>
        <taxon>Pseudomonadota</taxon>
        <taxon>Alphaproteobacteria</taxon>
        <taxon>Hyphomicrobiales</taxon>
        <taxon>Hyphomicrobiaceae</taxon>
        <taxon>Methyloligella</taxon>
    </lineage>
</organism>
<gene>
    <name evidence="6" type="ORF">ACFQ2F_04200</name>
</gene>
<dbReference type="Gene3D" id="3.40.50.360">
    <property type="match status" value="1"/>
</dbReference>
<evidence type="ECO:0000256" key="1">
    <source>
        <dbReference type="ARBA" id="ARBA00005990"/>
    </source>
</evidence>
<evidence type="ECO:0000256" key="4">
    <source>
        <dbReference type="ARBA" id="ARBA00023002"/>
    </source>
</evidence>
<name>A0ABW3J7H0_9HYPH</name>
<dbReference type="Proteomes" id="UP001597102">
    <property type="component" value="Unassembled WGS sequence"/>
</dbReference>
<dbReference type="EMBL" id="JBHTJO010000001">
    <property type="protein sequence ID" value="MFD0986292.1"/>
    <property type="molecule type" value="Genomic_DNA"/>
</dbReference>
<dbReference type="InterPro" id="IPR051814">
    <property type="entry name" value="NAD(P)H-dep_FMN_reductase"/>
</dbReference>
<dbReference type="PANTHER" id="PTHR43408">
    <property type="entry name" value="FMN REDUCTASE (NADPH)"/>
    <property type="match status" value="1"/>
</dbReference>
<keyword evidence="2" id="KW-0285">Flavoprotein</keyword>
<sequence>MCLIVTVNGSPREGGRTAALLRETADAVCRQVGGARVDEVSLAAEWKDVFSGLWRPQISEQAEQVVQRAEQADLLIIGSPIYRGSYTGLLKHYFDLVDRAVMVGKKAIITGTGGSPLHGLALEHAFRPLMGFFNIQTVATALYGVETDFDDVVIRSDLLRARIKRAAGEAADLLEVSQRAAPAVEAAL</sequence>
<dbReference type="Pfam" id="PF03358">
    <property type="entry name" value="FMN_red"/>
    <property type="match status" value="1"/>
</dbReference>
<dbReference type="PANTHER" id="PTHR43408:SF2">
    <property type="entry name" value="FMN REDUCTASE (NADPH)"/>
    <property type="match status" value="1"/>
</dbReference>
<reference evidence="7" key="1">
    <citation type="journal article" date="2019" name="Int. J. Syst. Evol. Microbiol.">
        <title>The Global Catalogue of Microorganisms (GCM) 10K type strain sequencing project: providing services to taxonomists for standard genome sequencing and annotation.</title>
        <authorList>
            <consortium name="The Broad Institute Genomics Platform"/>
            <consortium name="The Broad Institute Genome Sequencing Center for Infectious Disease"/>
            <person name="Wu L."/>
            <person name="Ma J."/>
        </authorList>
    </citation>
    <scope>NUCLEOTIDE SEQUENCE [LARGE SCALE GENOMIC DNA]</scope>
    <source>
        <strain evidence="7">CCUG 61697</strain>
    </source>
</reference>
<dbReference type="SUPFAM" id="SSF52218">
    <property type="entry name" value="Flavoproteins"/>
    <property type="match status" value="1"/>
</dbReference>
<keyword evidence="4" id="KW-0560">Oxidoreductase</keyword>
<dbReference type="InterPro" id="IPR029039">
    <property type="entry name" value="Flavoprotein-like_sf"/>
</dbReference>